<proteinExistence type="predicted"/>
<dbReference type="AlphaFoldDB" id="A0AAV4I242"/>
<evidence type="ECO:0000313" key="2">
    <source>
        <dbReference type="EMBL" id="GFS03985.1"/>
    </source>
</evidence>
<name>A0AAV4I242_9GAST</name>
<evidence type="ECO:0000313" key="3">
    <source>
        <dbReference type="Proteomes" id="UP000762676"/>
    </source>
</evidence>
<keyword evidence="3" id="KW-1185">Reference proteome</keyword>
<accession>A0AAV4I242</accession>
<feature type="compositionally biased region" description="Acidic residues" evidence="1">
    <location>
        <begin position="48"/>
        <end position="81"/>
    </location>
</feature>
<feature type="region of interest" description="Disordered" evidence="1">
    <location>
        <begin position="45"/>
        <end position="84"/>
    </location>
</feature>
<dbReference type="EMBL" id="BMAT01013017">
    <property type="protein sequence ID" value="GFS03985.1"/>
    <property type="molecule type" value="Genomic_DNA"/>
</dbReference>
<sequence length="100" mass="11016">MPINPILSFLSRKTTWRSKEYGADCDKHFMLDNKESRGVHVHFVGGGDAEDVVGSDEGDNGGSDDEDDVCGVDEDDDDGDNDIGGVMRMLVEMMTRMMLI</sequence>
<gene>
    <name evidence="2" type="ORF">ElyMa_006484300</name>
</gene>
<dbReference type="Proteomes" id="UP000762676">
    <property type="component" value="Unassembled WGS sequence"/>
</dbReference>
<protein>
    <submittedName>
        <fullName evidence="2">Uncharacterized protein</fullName>
    </submittedName>
</protein>
<comment type="caution">
    <text evidence="2">The sequence shown here is derived from an EMBL/GenBank/DDBJ whole genome shotgun (WGS) entry which is preliminary data.</text>
</comment>
<evidence type="ECO:0000256" key="1">
    <source>
        <dbReference type="SAM" id="MobiDB-lite"/>
    </source>
</evidence>
<reference evidence="2 3" key="1">
    <citation type="journal article" date="2021" name="Elife">
        <title>Chloroplast acquisition without the gene transfer in kleptoplastic sea slugs, Plakobranchus ocellatus.</title>
        <authorList>
            <person name="Maeda T."/>
            <person name="Takahashi S."/>
            <person name="Yoshida T."/>
            <person name="Shimamura S."/>
            <person name="Takaki Y."/>
            <person name="Nagai Y."/>
            <person name="Toyoda A."/>
            <person name="Suzuki Y."/>
            <person name="Arimoto A."/>
            <person name="Ishii H."/>
            <person name="Satoh N."/>
            <person name="Nishiyama T."/>
            <person name="Hasebe M."/>
            <person name="Maruyama T."/>
            <person name="Minagawa J."/>
            <person name="Obokata J."/>
            <person name="Shigenobu S."/>
        </authorList>
    </citation>
    <scope>NUCLEOTIDE SEQUENCE [LARGE SCALE GENOMIC DNA]</scope>
</reference>
<organism evidence="2 3">
    <name type="scientific">Elysia marginata</name>
    <dbReference type="NCBI Taxonomy" id="1093978"/>
    <lineage>
        <taxon>Eukaryota</taxon>
        <taxon>Metazoa</taxon>
        <taxon>Spiralia</taxon>
        <taxon>Lophotrochozoa</taxon>
        <taxon>Mollusca</taxon>
        <taxon>Gastropoda</taxon>
        <taxon>Heterobranchia</taxon>
        <taxon>Euthyneura</taxon>
        <taxon>Panpulmonata</taxon>
        <taxon>Sacoglossa</taxon>
        <taxon>Placobranchoidea</taxon>
        <taxon>Plakobranchidae</taxon>
        <taxon>Elysia</taxon>
    </lineage>
</organism>